<feature type="compositionally biased region" description="Basic and acidic residues" evidence="1">
    <location>
        <begin position="136"/>
        <end position="145"/>
    </location>
</feature>
<gene>
    <name evidence="2" type="ORF">PAC_10053</name>
</gene>
<dbReference type="OrthoDB" id="3335358at2759"/>
<organism evidence="2 3">
    <name type="scientific">Phialocephala subalpina</name>
    <dbReference type="NCBI Taxonomy" id="576137"/>
    <lineage>
        <taxon>Eukaryota</taxon>
        <taxon>Fungi</taxon>
        <taxon>Dikarya</taxon>
        <taxon>Ascomycota</taxon>
        <taxon>Pezizomycotina</taxon>
        <taxon>Leotiomycetes</taxon>
        <taxon>Helotiales</taxon>
        <taxon>Mollisiaceae</taxon>
        <taxon>Phialocephala</taxon>
        <taxon>Phialocephala fortinii species complex</taxon>
    </lineage>
</organism>
<keyword evidence="3" id="KW-1185">Reference proteome</keyword>
<accession>A0A1L7X592</accession>
<evidence type="ECO:0000313" key="3">
    <source>
        <dbReference type="Proteomes" id="UP000184330"/>
    </source>
</evidence>
<dbReference type="Pfam" id="PF06108">
    <property type="entry name" value="DUF952"/>
    <property type="match status" value="1"/>
</dbReference>
<dbReference type="STRING" id="576137.A0A1L7X592"/>
<evidence type="ECO:0000256" key="1">
    <source>
        <dbReference type="SAM" id="MobiDB-lite"/>
    </source>
</evidence>
<protein>
    <recommendedName>
        <fullName evidence="4">DUF952 domain protein</fullName>
    </recommendedName>
</protein>
<name>A0A1L7X592_9HELO</name>
<feature type="region of interest" description="Disordered" evidence="1">
    <location>
        <begin position="136"/>
        <end position="157"/>
    </location>
</feature>
<dbReference type="Proteomes" id="UP000184330">
    <property type="component" value="Unassembled WGS sequence"/>
</dbReference>
<dbReference type="SUPFAM" id="SSF56399">
    <property type="entry name" value="ADP-ribosylation"/>
    <property type="match status" value="1"/>
</dbReference>
<reference evidence="2 3" key="1">
    <citation type="submission" date="2016-03" db="EMBL/GenBank/DDBJ databases">
        <authorList>
            <person name="Ploux O."/>
        </authorList>
    </citation>
    <scope>NUCLEOTIDE SEQUENCE [LARGE SCALE GENOMIC DNA]</scope>
    <source>
        <strain evidence="2 3">UAMH 11012</strain>
    </source>
</reference>
<sequence length="157" mass="17485">MPSSTNAQPTPLPRYIYKILPSSPEPPSPLPANLPLSALDRRDGFLHFSTSAQILGTLQNFFSSETRIFILRVPFEGVKKFVEWEDAKGKGPDEKGGCWDVEGRKGLFPHVYGNGVDGEEAGLRLGKGEVDEVGRWERGGERWGKEGWPFGEDEPRE</sequence>
<dbReference type="PANTHER" id="PTHR34129">
    <property type="entry name" value="BLR1139 PROTEIN"/>
    <property type="match status" value="1"/>
</dbReference>
<dbReference type="EMBL" id="FJOG01000015">
    <property type="protein sequence ID" value="CZR60157.1"/>
    <property type="molecule type" value="Genomic_DNA"/>
</dbReference>
<dbReference type="InterPro" id="IPR009297">
    <property type="entry name" value="DUF952"/>
</dbReference>
<evidence type="ECO:0000313" key="2">
    <source>
        <dbReference type="EMBL" id="CZR60157.1"/>
    </source>
</evidence>
<proteinExistence type="predicted"/>
<evidence type="ECO:0008006" key="4">
    <source>
        <dbReference type="Google" id="ProtNLM"/>
    </source>
</evidence>
<dbReference type="PANTHER" id="PTHR34129:SF1">
    <property type="entry name" value="DUF952 DOMAIN-CONTAINING PROTEIN"/>
    <property type="match status" value="1"/>
</dbReference>
<dbReference type="AlphaFoldDB" id="A0A1L7X592"/>
<dbReference type="Gene3D" id="3.20.170.20">
    <property type="entry name" value="Protein of unknown function DUF952"/>
    <property type="match status" value="1"/>
</dbReference>